<sequence>MIAISLRAVAHSAARAVGFATVAAALTLGFATGLAHADSTTPAGRYGDPAAAAAYWRPQTYDDCALMAAADVVGEITGRPVSEQEIIAAAQQLPSQSHPGSIYTLPINKDDPNTGQGTTPDDLPLLLAHYGVAATLTNRSDATTTGVPTGMAALKRYLASGRKVIGEVNAELIWGQPVDSKDKNGQPAADHALVITGVDTVDGTVHLNDSGAADGANSTVSIELFSRAWAASDDEIIVTDATH</sequence>
<proteinExistence type="predicted"/>
<organism evidence="2 3">
    <name type="scientific">Mycobacterium numidiamassiliense</name>
    <dbReference type="NCBI Taxonomy" id="1841861"/>
    <lineage>
        <taxon>Bacteria</taxon>
        <taxon>Bacillati</taxon>
        <taxon>Actinomycetota</taxon>
        <taxon>Actinomycetes</taxon>
        <taxon>Mycobacteriales</taxon>
        <taxon>Mycobacteriaceae</taxon>
        <taxon>Mycobacterium</taxon>
    </lineage>
</organism>
<feature type="chain" id="PRO_5015619515" evidence="1">
    <location>
        <begin position="38"/>
        <end position="243"/>
    </location>
</feature>
<accession>A0A2U3P7P1</accession>
<evidence type="ECO:0000313" key="2">
    <source>
        <dbReference type="EMBL" id="SPM39772.1"/>
    </source>
</evidence>
<dbReference type="GO" id="GO:0008233">
    <property type="term" value="F:peptidase activity"/>
    <property type="evidence" value="ECO:0007669"/>
    <property type="project" value="UniProtKB-KW"/>
</dbReference>
<dbReference type="RefSeq" id="WP_077078689.1">
    <property type="nucleotide sequence ID" value="NZ_FUEZ01000004.1"/>
</dbReference>
<reference evidence="2 3" key="1">
    <citation type="submission" date="2017-01" db="EMBL/GenBank/DDBJ databases">
        <authorList>
            <consortium name="Urmite Genomes"/>
        </authorList>
    </citation>
    <scope>NUCLEOTIDE SEQUENCE [LARGE SCALE GENOMIC DNA]</scope>
    <source>
        <strain evidence="2 3">AB215</strain>
    </source>
</reference>
<feature type="signal peptide" evidence="1">
    <location>
        <begin position="1"/>
        <end position="37"/>
    </location>
</feature>
<keyword evidence="1" id="KW-0732">Signal</keyword>
<dbReference type="GO" id="GO:0006508">
    <property type="term" value="P:proteolysis"/>
    <property type="evidence" value="ECO:0007669"/>
    <property type="project" value="UniProtKB-KW"/>
</dbReference>
<name>A0A2U3P7P1_9MYCO</name>
<dbReference type="STRING" id="1841861.GCA_900157365_00278"/>
<evidence type="ECO:0000256" key="1">
    <source>
        <dbReference type="SAM" id="SignalP"/>
    </source>
</evidence>
<keyword evidence="2" id="KW-0378">Hydrolase</keyword>
<gene>
    <name evidence="2" type="ORF">MNAB215_1961</name>
</gene>
<dbReference type="Proteomes" id="UP000240424">
    <property type="component" value="Unassembled WGS sequence"/>
</dbReference>
<keyword evidence="3" id="KW-1185">Reference proteome</keyword>
<evidence type="ECO:0000313" key="3">
    <source>
        <dbReference type="Proteomes" id="UP000240424"/>
    </source>
</evidence>
<keyword evidence="2" id="KW-0645">Protease</keyword>
<dbReference type="Gene3D" id="3.90.70.10">
    <property type="entry name" value="Cysteine proteinases"/>
    <property type="match status" value="1"/>
</dbReference>
<dbReference type="AlphaFoldDB" id="A0A2U3P7P1"/>
<dbReference type="EMBL" id="FUEZ01000004">
    <property type="protein sequence ID" value="SPM39772.1"/>
    <property type="molecule type" value="Genomic_DNA"/>
</dbReference>
<protein>
    <submittedName>
        <fullName evidence="2">Papain-like cysteine protease AvrRpt2</fullName>
    </submittedName>
</protein>